<dbReference type="Proteomes" id="UP001180616">
    <property type="component" value="Chromosome"/>
</dbReference>
<dbReference type="InterPro" id="IPR001091">
    <property type="entry name" value="RM_Methyltransferase"/>
</dbReference>
<organism evidence="10 11">
    <name type="scientific">Nitratidesulfovibrio liaohensis</name>
    <dbReference type="NCBI Taxonomy" id="2604158"/>
    <lineage>
        <taxon>Bacteria</taxon>
        <taxon>Pseudomonadati</taxon>
        <taxon>Thermodesulfobacteriota</taxon>
        <taxon>Desulfovibrionia</taxon>
        <taxon>Desulfovibrionales</taxon>
        <taxon>Desulfovibrionaceae</taxon>
        <taxon>Nitratidesulfovibrio</taxon>
    </lineage>
</organism>
<evidence type="ECO:0000256" key="5">
    <source>
        <dbReference type="ARBA" id="ARBA00022747"/>
    </source>
</evidence>
<dbReference type="InterPro" id="IPR029063">
    <property type="entry name" value="SAM-dependent_MTases_sf"/>
</dbReference>
<gene>
    <name evidence="10" type="ORF">KPS_002375</name>
</gene>
<accession>A0ABY9R0L4</accession>
<dbReference type="Pfam" id="PF01555">
    <property type="entry name" value="N6_N4_Mtase"/>
    <property type="match status" value="2"/>
</dbReference>
<evidence type="ECO:0000256" key="4">
    <source>
        <dbReference type="ARBA" id="ARBA00022691"/>
    </source>
</evidence>
<keyword evidence="3" id="KW-0808">Transferase</keyword>
<evidence type="ECO:0000313" key="11">
    <source>
        <dbReference type="Proteomes" id="UP001180616"/>
    </source>
</evidence>
<evidence type="ECO:0000313" key="10">
    <source>
        <dbReference type="EMBL" id="WMW64363.1"/>
    </source>
</evidence>
<evidence type="ECO:0000256" key="8">
    <source>
        <dbReference type="RuleBase" id="RU362026"/>
    </source>
</evidence>
<dbReference type="Gene3D" id="3.40.50.150">
    <property type="entry name" value="Vaccinia Virus protein VP39"/>
    <property type="match status" value="1"/>
</dbReference>
<dbReference type="PROSITE" id="PS00093">
    <property type="entry name" value="N4_MTASE"/>
    <property type="match status" value="1"/>
</dbReference>
<keyword evidence="5" id="KW-0680">Restriction system</keyword>
<protein>
    <recommendedName>
        <fullName evidence="8">Methyltransferase</fullName>
        <ecNumber evidence="8">2.1.1.-</ecNumber>
    </recommendedName>
</protein>
<dbReference type="EMBL" id="CP133659">
    <property type="protein sequence ID" value="WMW64363.1"/>
    <property type="molecule type" value="Genomic_DNA"/>
</dbReference>
<evidence type="ECO:0000259" key="9">
    <source>
        <dbReference type="Pfam" id="PF01555"/>
    </source>
</evidence>
<evidence type="ECO:0000256" key="3">
    <source>
        <dbReference type="ARBA" id="ARBA00022679"/>
    </source>
</evidence>
<dbReference type="InterPro" id="IPR002941">
    <property type="entry name" value="DNA_methylase_N4/N6"/>
</dbReference>
<dbReference type="SUPFAM" id="SSF53335">
    <property type="entry name" value="S-adenosyl-L-methionine-dependent methyltransferases"/>
    <property type="match status" value="1"/>
</dbReference>
<comment type="similarity">
    <text evidence="1">Belongs to the N(4)/N(6)-methyltransferase family. N(4) subfamily.</text>
</comment>
<evidence type="ECO:0000256" key="7">
    <source>
        <dbReference type="ARBA" id="ARBA00049120"/>
    </source>
</evidence>
<dbReference type="EC" id="2.1.1.-" evidence="8"/>
<dbReference type="RefSeq" id="WP_309540456.1">
    <property type="nucleotide sequence ID" value="NZ_CP133659.1"/>
</dbReference>
<comment type="catalytic activity">
    <reaction evidence="7">
        <text>a 2'-deoxycytidine in DNA + S-adenosyl-L-methionine = an N(4)-methyl-2'-deoxycytidine in DNA + S-adenosyl-L-homocysteine + H(+)</text>
        <dbReference type="Rhea" id="RHEA:16857"/>
        <dbReference type="Rhea" id="RHEA-COMP:11369"/>
        <dbReference type="Rhea" id="RHEA-COMP:13674"/>
        <dbReference type="ChEBI" id="CHEBI:15378"/>
        <dbReference type="ChEBI" id="CHEBI:57856"/>
        <dbReference type="ChEBI" id="CHEBI:59789"/>
        <dbReference type="ChEBI" id="CHEBI:85452"/>
        <dbReference type="ChEBI" id="CHEBI:137933"/>
        <dbReference type="EC" id="2.1.1.113"/>
    </reaction>
</comment>
<evidence type="ECO:0000256" key="6">
    <source>
        <dbReference type="ARBA" id="ARBA00023125"/>
    </source>
</evidence>
<reference evidence="10" key="1">
    <citation type="submission" date="2023-09" db="EMBL/GenBank/DDBJ databases">
        <authorList>
            <consortium name="CW5 consortium"/>
            <person name="Lu C.-W."/>
        </authorList>
    </citation>
    <scope>NUCLEOTIDE SEQUENCE</scope>
    <source>
        <strain evidence="10">KPS</strain>
    </source>
</reference>
<dbReference type="InterPro" id="IPR017985">
    <property type="entry name" value="MeTrfase_CN4_CS"/>
</dbReference>
<keyword evidence="6" id="KW-0238">DNA-binding</keyword>
<sequence length="390" mass="42415">MPTAPAITASMFVGDCMDGLRAMPDQSVHCCVTSPPYYGLRDYGMPGQIGLEDAPDAYVDRLVDVFREVSRVLHPTGTLWLNIADSYAGSCKGAWKNKDAPKETYSPDYQSPQLQMARVFPGIKPKDLIGIPWMLAFALRADGWYLRQDIIWEKPNCMPESVRDRCTKSHEYVFLLSKSPRYFFDADAVKEPATGSASGNKARKMRPCADVLNRGAQAGSVPWDGALTRNRRSVWSVPTAKFDGAHFAVFPPALVEPCVLAGTSSHGVCPACGNPWARVIERTGHENMREQAHQPGNRPTKTDSTGWAPLTRTTDKWSPTCDCGKAPVPSTVLDPFAGTGTTGEVAVLAGRCFVGCELNPAYVADARARIAPALQGAKERPVTLLEACHA</sequence>
<feature type="domain" description="DNA methylase N-4/N-6" evidence="9">
    <location>
        <begin position="28"/>
        <end position="266"/>
    </location>
</feature>
<proteinExistence type="inferred from homology"/>
<keyword evidence="2" id="KW-0489">Methyltransferase</keyword>
<feature type="domain" description="DNA methylase N-4/N-6" evidence="9">
    <location>
        <begin position="330"/>
        <end position="366"/>
    </location>
</feature>
<name>A0ABY9R0L4_9BACT</name>
<evidence type="ECO:0000256" key="2">
    <source>
        <dbReference type="ARBA" id="ARBA00022603"/>
    </source>
</evidence>
<keyword evidence="4" id="KW-0949">S-adenosyl-L-methionine</keyword>
<dbReference type="PRINTS" id="PR00508">
    <property type="entry name" value="S21N4MTFRASE"/>
</dbReference>
<keyword evidence="11" id="KW-1185">Reference proteome</keyword>
<evidence type="ECO:0000256" key="1">
    <source>
        <dbReference type="ARBA" id="ARBA00010203"/>
    </source>
</evidence>